<feature type="signal peptide" evidence="1">
    <location>
        <begin position="1"/>
        <end position="22"/>
    </location>
</feature>
<dbReference type="OrthoDB" id="9097996at2"/>
<gene>
    <name evidence="2" type="ORF">SAMN05192563_1006173</name>
</gene>
<evidence type="ECO:0000256" key="1">
    <source>
        <dbReference type="SAM" id="SignalP"/>
    </source>
</evidence>
<evidence type="ECO:0008006" key="4">
    <source>
        <dbReference type="Google" id="ProtNLM"/>
    </source>
</evidence>
<proteinExistence type="predicted"/>
<dbReference type="EMBL" id="FPBH01000006">
    <property type="protein sequence ID" value="SFT97882.1"/>
    <property type="molecule type" value="Genomic_DNA"/>
</dbReference>
<evidence type="ECO:0000313" key="3">
    <source>
        <dbReference type="Proteomes" id="UP000198844"/>
    </source>
</evidence>
<organism evidence="2 3">
    <name type="scientific">Paraburkholderia aspalathi</name>
    <dbReference type="NCBI Taxonomy" id="1324617"/>
    <lineage>
        <taxon>Bacteria</taxon>
        <taxon>Pseudomonadati</taxon>
        <taxon>Pseudomonadota</taxon>
        <taxon>Betaproteobacteria</taxon>
        <taxon>Burkholderiales</taxon>
        <taxon>Burkholderiaceae</taxon>
        <taxon>Paraburkholderia</taxon>
    </lineage>
</organism>
<protein>
    <recommendedName>
        <fullName evidence="4">Lysozyme inhibitor LprI N-terminal domain-containing protein</fullName>
    </recommendedName>
</protein>
<sequence length="143" mass="15783">MRVTKIVPALAALALISGSAYGSDDEECLKHLSGSGSMDSNCFMVAAADMETANKALYAAIAQSIPKGNPNTALLSDYMREQDRMKRFCTINKFAGSKWKPDITAPQVRNINDIAYFECIYDLRKDQNQHLQSILDLVKSTTN</sequence>
<keyword evidence="1" id="KW-0732">Signal</keyword>
<accession>A0A1I7CEQ4</accession>
<dbReference type="Proteomes" id="UP000198844">
    <property type="component" value="Unassembled WGS sequence"/>
</dbReference>
<dbReference type="AlphaFoldDB" id="A0A1I7CEQ4"/>
<evidence type="ECO:0000313" key="2">
    <source>
        <dbReference type="EMBL" id="SFT97882.1"/>
    </source>
</evidence>
<dbReference type="RefSeq" id="WP_093634592.1">
    <property type="nucleotide sequence ID" value="NZ_CAJNBE010000160.1"/>
</dbReference>
<name>A0A1I7CEQ4_9BURK</name>
<feature type="chain" id="PRO_5011613579" description="Lysozyme inhibitor LprI N-terminal domain-containing protein" evidence="1">
    <location>
        <begin position="23"/>
        <end position="143"/>
    </location>
</feature>
<reference evidence="2 3" key="1">
    <citation type="submission" date="2016-10" db="EMBL/GenBank/DDBJ databases">
        <authorList>
            <person name="de Groot N.N."/>
        </authorList>
    </citation>
    <scope>NUCLEOTIDE SEQUENCE [LARGE SCALE GENOMIC DNA]</scope>
    <source>
        <strain evidence="2 3">LMG 27731</strain>
    </source>
</reference>